<evidence type="ECO:0000313" key="2">
    <source>
        <dbReference type="Proteomes" id="UP000807342"/>
    </source>
</evidence>
<organism evidence="1 2">
    <name type="scientific">Macrolepiota fuliginosa MF-IS2</name>
    <dbReference type="NCBI Taxonomy" id="1400762"/>
    <lineage>
        <taxon>Eukaryota</taxon>
        <taxon>Fungi</taxon>
        <taxon>Dikarya</taxon>
        <taxon>Basidiomycota</taxon>
        <taxon>Agaricomycotina</taxon>
        <taxon>Agaricomycetes</taxon>
        <taxon>Agaricomycetidae</taxon>
        <taxon>Agaricales</taxon>
        <taxon>Agaricineae</taxon>
        <taxon>Agaricaceae</taxon>
        <taxon>Macrolepiota</taxon>
    </lineage>
</organism>
<accession>A0A9P5X1C9</accession>
<reference evidence="1" key="1">
    <citation type="submission" date="2020-11" db="EMBL/GenBank/DDBJ databases">
        <authorList>
            <consortium name="DOE Joint Genome Institute"/>
            <person name="Ahrendt S."/>
            <person name="Riley R."/>
            <person name="Andreopoulos W."/>
            <person name="Labutti K."/>
            <person name="Pangilinan J."/>
            <person name="Ruiz-Duenas F.J."/>
            <person name="Barrasa J.M."/>
            <person name="Sanchez-Garcia M."/>
            <person name="Camarero S."/>
            <person name="Miyauchi S."/>
            <person name="Serrano A."/>
            <person name="Linde D."/>
            <person name="Babiker R."/>
            <person name="Drula E."/>
            <person name="Ayuso-Fernandez I."/>
            <person name="Pacheco R."/>
            <person name="Padilla G."/>
            <person name="Ferreira P."/>
            <person name="Barriuso J."/>
            <person name="Kellner H."/>
            <person name="Castanera R."/>
            <person name="Alfaro M."/>
            <person name="Ramirez L."/>
            <person name="Pisabarro A.G."/>
            <person name="Kuo A."/>
            <person name="Tritt A."/>
            <person name="Lipzen A."/>
            <person name="He G."/>
            <person name="Yan M."/>
            <person name="Ng V."/>
            <person name="Cullen D."/>
            <person name="Martin F."/>
            <person name="Rosso M.-N."/>
            <person name="Henrissat B."/>
            <person name="Hibbett D."/>
            <person name="Martinez A.T."/>
            <person name="Grigoriev I.V."/>
        </authorList>
    </citation>
    <scope>NUCLEOTIDE SEQUENCE</scope>
    <source>
        <strain evidence="1">MF-IS2</strain>
    </source>
</reference>
<name>A0A9P5X1C9_9AGAR</name>
<dbReference type="AlphaFoldDB" id="A0A9P5X1C9"/>
<sequence length="72" mass="7984">MDSLSVGTGAMFDVLLGGNVLANPPANPSAYRITINLFCHVSLVKLRNTNYLFIPAMRSQKKLLSPTDRMRF</sequence>
<comment type="caution">
    <text evidence="1">The sequence shown here is derived from an EMBL/GenBank/DDBJ whole genome shotgun (WGS) entry which is preliminary data.</text>
</comment>
<gene>
    <name evidence="1" type="ORF">P691DRAFT_810567</name>
</gene>
<dbReference type="Proteomes" id="UP000807342">
    <property type="component" value="Unassembled WGS sequence"/>
</dbReference>
<dbReference type="EMBL" id="MU151622">
    <property type="protein sequence ID" value="KAF9442487.1"/>
    <property type="molecule type" value="Genomic_DNA"/>
</dbReference>
<evidence type="ECO:0000313" key="1">
    <source>
        <dbReference type="EMBL" id="KAF9442487.1"/>
    </source>
</evidence>
<protein>
    <submittedName>
        <fullName evidence="1">Uncharacterized protein</fullName>
    </submittedName>
</protein>
<keyword evidence="2" id="KW-1185">Reference proteome</keyword>
<proteinExistence type="predicted"/>